<keyword evidence="2" id="KW-1185">Reference proteome</keyword>
<reference evidence="1 2" key="1">
    <citation type="journal article" date="2018" name="Mol. Plant">
        <title>The genome of Artemisia annua provides insight into the evolution of Asteraceae family and artemisinin biosynthesis.</title>
        <authorList>
            <person name="Shen Q."/>
            <person name="Zhang L."/>
            <person name="Liao Z."/>
            <person name="Wang S."/>
            <person name="Yan T."/>
            <person name="Shi P."/>
            <person name="Liu M."/>
            <person name="Fu X."/>
            <person name="Pan Q."/>
            <person name="Wang Y."/>
            <person name="Lv Z."/>
            <person name="Lu X."/>
            <person name="Zhang F."/>
            <person name="Jiang W."/>
            <person name="Ma Y."/>
            <person name="Chen M."/>
            <person name="Hao X."/>
            <person name="Li L."/>
            <person name="Tang Y."/>
            <person name="Lv G."/>
            <person name="Zhou Y."/>
            <person name="Sun X."/>
            <person name="Brodelius P.E."/>
            <person name="Rose J.K.C."/>
            <person name="Tang K."/>
        </authorList>
    </citation>
    <scope>NUCLEOTIDE SEQUENCE [LARGE SCALE GENOMIC DNA]</scope>
    <source>
        <strain evidence="2">cv. Huhao1</strain>
        <tissue evidence="1">Leaf</tissue>
    </source>
</reference>
<accession>A0A2U1N513</accession>
<comment type="caution">
    <text evidence="1">The sequence shown here is derived from an EMBL/GenBank/DDBJ whole genome shotgun (WGS) entry which is preliminary data.</text>
</comment>
<dbReference type="OrthoDB" id="1721884at2759"/>
<keyword evidence="1" id="KW-0378">Hydrolase</keyword>
<gene>
    <name evidence="1" type="ORF">CTI12_AA307900</name>
</gene>
<dbReference type="GO" id="GO:0006508">
    <property type="term" value="P:proteolysis"/>
    <property type="evidence" value="ECO:0007669"/>
    <property type="project" value="UniProtKB-KW"/>
</dbReference>
<dbReference type="STRING" id="35608.A0A2U1N513"/>
<dbReference type="Proteomes" id="UP000245207">
    <property type="component" value="Unassembled WGS sequence"/>
</dbReference>
<dbReference type="Gene3D" id="1.10.8.60">
    <property type="match status" value="1"/>
</dbReference>
<organism evidence="1 2">
    <name type="scientific">Artemisia annua</name>
    <name type="common">Sweet wormwood</name>
    <dbReference type="NCBI Taxonomy" id="35608"/>
    <lineage>
        <taxon>Eukaryota</taxon>
        <taxon>Viridiplantae</taxon>
        <taxon>Streptophyta</taxon>
        <taxon>Embryophyta</taxon>
        <taxon>Tracheophyta</taxon>
        <taxon>Spermatophyta</taxon>
        <taxon>Magnoliopsida</taxon>
        <taxon>eudicotyledons</taxon>
        <taxon>Gunneridae</taxon>
        <taxon>Pentapetalae</taxon>
        <taxon>asterids</taxon>
        <taxon>campanulids</taxon>
        <taxon>Asterales</taxon>
        <taxon>Asteraceae</taxon>
        <taxon>Asteroideae</taxon>
        <taxon>Anthemideae</taxon>
        <taxon>Artemisiinae</taxon>
        <taxon>Artemisia</taxon>
    </lineage>
</organism>
<sequence>MTLDTKYQEYQECQCTVDLTEDQLVQVLMEPKKALGKQYKKLFQMNNVSTFLFVSFQPTNASISRKQESLERADNIL</sequence>
<evidence type="ECO:0000313" key="2">
    <source>
        <dbReference type="Proteomes" id="UP000245207"/>
    </source>
</evidence>
<dbReference type="GO" id="GO:0008233">
    <property type="term" value="F:peptidase activity"/>
    <property type="evidence" value="ECO:0007669"/>
    <property type="project" value="UniProtKB-KW"/>
</dbReference>
<protein>
    <submittedName>
        <fullName evidence="1">CLP protease regulatory subunit CLPX3, mitochondrial</fullName>
    </submittedName>
</protein>
<name>A0A2U1N513_ARTAN</name>
<dbReference type="EMBL" id="PKPP01003607">
    <property type="protein sequence ID" value="PWA68577.1"/>
    <property type="molecule type" value="Genomic_DNA"/>
</dbReference>
<dbReference type="AlphaFoldDB" id="A0A2U1N513"/>
<evidence type="ECO:0000313" key="1">
    <source>
        <dbReference type="EMBL" id="PWA68577.1"/>
    </source>
</evidence>
<keyword evidence="1" id="KW-0645">Protease</keyword>
<proteinExistence type="predicted"/>